<evidence type="ECO:0000259" key="5">
    <source>
        <dbReference type="PROSITE" id="PS51668"/>
    </source>
</evidence>
<feature type="compositionally biased region" description="Low complexity" evidence="4">
    <location>
        <begin position="311"/>
        <end position="323"/>
    </location>
</feature>
<evidence type="ECO:0000256" key="4">
    <source>
        <dbReference type="SAM" id="MobiDB-lite"/>
    </source>
</evidence>
<reference evidence="6 7" key="1">
    <citation type="submission" date="2017-12" db="EMBL/GenBank/DDBJ databases">
        <title>Sequencing, de novo assembly and annotation of complete genome of a new Thraustochytrid species, strain FCC1311.</title>
        <authorList>
            <person name="Sedici K."/>
            <person name="Godart F."/>
            <person name="Aiese Cigliano R."/>
            <person name="Sanseverino W."/>
            <person name="Barakat M."/>
            <person name="Ortet P."/>
            <person name="Marechal E."/>
            <person name="Cagnac O."/>
            <person name="Amato A."/>
        </authorList>
    </citation>
    <scope>NUCLEOTIDE SEQUENCE [LARGE SCALE GENOMIC DNA]</scope>
</reference>
<dbReference type="GO" id="GO:0032259">
    <property type="term" value="P:methylation"/>
    <property type="evidence" value="ECO:0007669"/>
    <property type="project" value="UniProtKB-KW"/>
</dbReference>
<dbReference type="InParanoid" id="A0A2R5G4H4"/>
<feature type="domain" description="TsaA-like" evidence="5">
    <location>
        <begin position="80"/>
        <end position="238"/>
    </location>
</feature>
<dbReference type="OrthoDB" id="4882at2759"/>
<dbReference type="Pfam" id="PF01980">
    <property type="entry name" value="TrmO_N"/>
    <property type="match status" value="1"/>
</dbReference>
<evidence type="ECO:0000256" key="1">
    <source>
        <dbReference type="ARBA" id="ARBA00022691"/>
    </source>
</evidence>
<keyword evidence="1" id="KW-0949">S-adenosyl-L-methionine</keyword>
<dbReference type="CDD" id="cd09281">
    <property type="entry name" value="UPF0066"/>
    <property type="match status" value="1"/>
</dbReference>
<evidence type="ECO:0000256" key="3">
    <source>
        <dbReference type="SAM" id="Coils"/>
    </source>
</evidence>
<dbReference type="InterPro" id="IPR036414">
    <property type="entry name" value="YaeB_N_sf"/>
</dbReference>
<keyword evidence="6" id="KW-0808">Transferase</keyword>
<dbReference type="EMBL" id="BEYU01000016">
    <property type="protein sequence ID" value="GBG25926.1"/>
    <property type="molecule type" value="Genomic_DNA"/>
</dbReference>
<feature type="region of interest" description="Disordered" evidence="4">
    <location>
        <begin position="310"/>
        <end position="339"/>
    </location>
</feature>
<keyword evidence="3" id="KW-0175">Coiled coil</keyword>
<name>A0A2R5G4H4_9STRA</name>
<dbReference type="InterPro" id="IPR023370">
    <property type="entry name" value="TrmO-like_N"/>
</dbReference>
<comment type="caution">
    <text evidence="6">The sequence shown here is derived from an EMBL/GenBank/DDBJ whole genome shotgun (WGS) entry which is preliminary data.</text>
</comment>
<dbReference type="Proteomes" id="UP000241890">
    <property type="component" value="Unassembled WGS sequence"/>
</dbReference>
<evidence type="ECO:0000256" key="2">
    <source>
        <dbReference type="ARBA" id="ARBA00033753"/>
    </source>
</evidence>
<comment type="similarity">
    <text evidence="2">Belongs to the tRNA methyltransferase O family.</text>
</comment>
<evidence type="ECO:0000313" key="6">
    <source>
        <dbReference type="EMBL" id="GBG25926.1"/>
    </source>
</evidence>
<dbReference type="PROSITE" id="PS51668">
    <property type="entry name" value="TSAA_2"/>
    <property type="match status" value="1"/>
</dbReference>
<feature type="coiled-coil region" evidence="3">
    <location>
        <begin position="7"/>
        <end position="58"/>
    </location>
</feature>
<dbReference type="InterPro" id="IPR040372">
    <property type="entry name" value="YaeB-like"/>
</dbReference>
<feature type="region of interest" description="Disordered" evidence="4">
    <location>
        <begin position="145"/>
        <end position="172"/>
    </location>
</feature>
<feature type="compositionally biased region" description="Basic and acidic residues" evidence="4">
    <location>
        <begin position="407"/>
        <end position="416"/>
    </location>
</feature>
<gene>
    <name evidence="6" type="ORF">FCC1311_021452</name>
</gene>
<accession>A0A2R5G4H4</accession>
<dbReference type="InterPro" id="IPR036413">
    <property type="entry name" value="YaeB-like_sf"/>
</dbReference>
<dbReference type="SUPFAM" id="SSF118196">
    <property type="entry name" value="YaeB-like"/>
    <property type="match status" value="1"/>
</dbReference>
<dbReference type="Gene3D" id="2.40.30.70">
    <property type="entry name" value="YaeB-like"/>
    <property type="match status" value="1"/>
</dbReference>
<protein>
    <submittedName>
        <fullName evidence="6">tRNA adenine37-N6-methyltransferase</fullName>
    </submittedName>
</protein>
<dbReference type="PANTHER" id="PTHR12818">
    <property type="entry name" value="TRNA (ADENINE(37)-N6)-METHYLTRANSFERASE"/>
    <property type="match status" value="1"/>
</dbReference>
<feature type="region of interest" description="Disordered" evidence="4">
    <location>
        <begin position="388"/>
        <end position="416"/>
    </location>
</feature>
<keyword evidence="6" id="KW-0489">Methyltransferase</keyword>
<keyword evidence="7" id="KW-1185">Reference proteome</keyword>
<proteinExistence type="inferred from homology"/>
<dbReference type="PANTHER" id="PTHR12818:SF0">
    <property type="entry name" value="TRNA (ADENINE(37)-N6)-METHYLTRANSFERASE"/>
    <property type="match status" value="1"/>
</dbReference>
<dbReference type="AlphaFoldDB" id="A0A2R5G4H4"/>
<evidence type="ECO:0000313" key="7">
    <source>
        <dbReference type="Proteomes" id="UP000241890"/>
    </source>
</evidence>
<organism evidence="6 7">
    <name type="scientific">Hondaea fermentalgiana</name>
    <dbReference type="NCBI Taxonomy" id="2315210"/>
    <lineage>
        <taxon>Eukaryota</taxon>
        <taxon>Sar</taxon>
        <taxon>Stramenopiles</taxon>
        <taxon>Bigyra</taxon>
        <taxon>Labyrinthulomycetes</taxon>
        <taxon>Thraustochytrida</taxon>
        <taxon>Thraustochytriidae</taxon>
        <taxon>Hondaea</taxon>
    </lineage>
</organism>
<dbReference type="GO" id="GO:0008168">
    <property type="term" value="F:methyltransferase activity"/>
    <property type="evidence" value="ECO:0007669"/>
    <property type="project" value="UniProtKB-KW"/>
</dbReference>
<sequence length="416" mass="46915">MAETHARQELEGEIDQDLEQVQEQEQEQELEVAQEDEVEALRREVEALRNKLEVETAGRTKAERALRERFLQETDGLGRFKTMGRMRSMFKTRFGTPRQGSLCTKSRGFIELDDRVVAPKSLTGLRGFSHVWIVFVFHENTNMHKMTRGNPQKSAEEQARRPNQFPSFVKPPQAGGLRVGLYATRTPHRPNPIGLSLARLHSVDEKRGIVHLRGIDLVDGTPVLDIKPYVPHVDTPVDEDGAAVCPSWVVNPKFDLVDVEFEPAVLESLRVLCESGKSEWFKPSEFEEMLTSLKQIIALDPRGVIHGRGNFSSKSFKSSKSKSNQNVAAKGEPGTVSSPKLKEHLFRSNFVVDLDTFRLEFRPHETERAILVFAFHDSDDLAQVELRKKQDVEAPLPPAQASESQEATEKTDTAEA</sequence>